<evidence type="ECO:0000313" key="1">
    <source>
        <dbReference type="EMBL" id="GAH17257.1"/>
    </source>
</evidence>
<dbReference type="SUPFAM" id="SSF52317">
    <property type="entry name" value="Class I glutamine amidotransferase-like"/>
    <property type="match status" value="1"/>
</dbReference>
<dbReference type="InterPro" id="IPR029062">
    <property type="entry name" value="Class_I_gatase-like"/>
</dbReference>
<dbReference type="GO" id="GO:0016787">
    <property type="term" value="F:hydrolase activity"/>
    <property type="evidence" value="ECO:0007669"/>
    <property type="project" value="InterPro"/>
</dbReference>
<reference evidence="1" key="1">
    <citation type="journal article" date="2014" name="Front. Microbiol.">
        <title>High frequency of phylogenetically diverse reductive dehalogenase-homologous genes in deep subseafloor sedimentary metagenomes.</title>
        <authorList>
            <person name="Kawai M."/>
            <person name="Futagami T."/>
            <person name="Toyoda A."/>
            <person name="Takaki Y."/>
            <person name="Nishi S."/>
            <person name="Hori S."/>
            <person name="Arai W."/>
            <person name="Tsubouchi T."/>
            <person name="Morono Y."/>
            <person name="Uchiyama I."/>
            <person name="Ito T."/>
            <person name="Fujiyama A."/>
            <person name="Inagaki F."/>
            <person name="Takami H."/>
        </authorList>
    </citation>
    <scope>NUCLEOTIDE SEQUENCE</scope>
    <source>
        <strain evidence="1">Expedition CK06-06</strain>
    </source>
</reference>
<dbReference type="Gene3D" id="3.40.50.880">
    <property type="match status" value="1"/>
</dbReference>
<feature type="non-terminal residue" evidence="1">
    <location>
        <position position="159"/>
    </location>
</feature>
<accession>X1DAH7</accession>
<protein>
    <submittedName>
        <fullName evidence="1">Uncharacterized protein</fullName>
    </submittedName>
</protein>
<dbReference type="InterPro" id="IPR011697">
    <property type="entry name" value="Peptidase_C26"/>
</dbReference>
<gene>
    <name evidence="1" type="ORF">S01H4_53172</name>
</gene>
<dbReference type="AlphaFoldDB" id="X1DAH7"/>
<dbReference type="EMBL" id="BART01030449">
    <property type="protein sequence ID" value="GAH17257.1"/>
    <property type="molecule type" value="Genomic_DNA"/>
</dbReference>
<name>X1DAH7_9ZZZZ</name>
<dbReference type="PROSITE" id="PS51273">
    <property type="entry name" value="GATASE_TYPE_1"/>
    <property type="match status" value="1"/>
</dbReference>
<sequence length="159" mass="18889">MKIALTLNKREVTSAINNKYLEYVHNANMQPICYDQRTRPEFVIDECDGLILKGGSDLDPIYYGYDNYASLDIDPELDDFERKLFWGFVDVGKPVFGICRGFQLIFRELAQERTEDGRIFGFKYTQHMEGHNQTLKDVNRPYSFHYVWHNRRLYNLEDE</sequence>
<organism evidence="1">
    <name type="scientific">marine sediment metagenome</name>
    <dbReference type="NCBI Taxonomy" id="412755"/>
    <lineage>
        <taxon>unclassified sequences</taxon>
        <taxon>metagenomes</taxon>
        <taxon>ecological metagenomes</taxon>
    </lineage>
</organism>
<comment type="caution">
    <text evidence="1">The sequence shown here is derived from an EMBL/GenBank/DDBJ whole genome shotgun (WGS) entry which is preliminary data.</text>
</comment>
<proteinExistence type="predicted"/>
<dbReference type="Pfam" id="PF07722">
    <property type="entry name" value="Peptidase_C26"/>
    <property type="match status" value="1"/>
</dbReference>